<dbReference type="Proteomes" id="UP000605992">
    <property type="component" value="Unassembled WGS sequence"/>
</dbReference>
<protein>
    <submittedName>
        <fullName evidence="2">Hydrolase</fullName>
    </submittedName>
</protein>
<accession>A0A8J4DCS1</accession>
<feature type="domain" description="AB hydrolase-1" evidence="1">
    <location>
        <begin position="14"/>
        <end position="249"/>
    </location>
</feature>
<dbReference type="PANTHER" id="PTHR46438">
    <property type="entry name" value="ALPHA/BETA-HYDROLASES SUPERFAMILY PROTEIN"/>
    <property type="match status" value="1"/>
</dbReference>
<reference evidence="2" key="1">
    <citation type="submission" date="2021-01" db="EMBL/GenBank/DDBJ databases">
        <title>Whole genome shotgun sequence of Planotetraspora thailandica NBRC 104271.</title>
        <authorList>
            <person name="Komaki H."/>
            <person name="Tamura T."/>
        </authorList>
    </citation>
    <scope>NUCLEOTIDE SEQUENCE</scope>
    <source>
        <strain evidence="2">NBRC 104271</strain>
    </source>
</reference>
<keyword evidence="3" id="KW-1185">Reference proteome</keyword>
<dbReference type="Gene3D" id="3.40.50.1820">
    <property type="entry name" value="alpha/beta hydrolase"/>
    <property type="match status" value="1"/>
</dbReference>
<comment type="caution">
    <text evidence="2">The sequence shown here is derived from an EMBL/GenBank/DDBJ whole genome shotgun (WGS) entry which is preliminary data.</text>
</comment>
<gene>
    <name evidence="2" type="ORF">Pth03_65280</name>
</gene>
<proteinExistence type="predicted"/>
<dbReference type="InterPro" id="IPR000073">
    <property type="entry name" value="AB_hydrolase_1"/>
</dbReference>
<evidence type="ECO:0000313" key="3">
    <source>
        <dbReference type="Proteomes" id="UP000605992"/>
    </source>
</evidence>
<dbReference type="GO" id="GO:0016787">
    <property type="term" value="F:hydrolase activity"/>
    <property type="evidence" value="ECO:0007669"/>
    <property type="project" value="UniProtKB-KW"/>
</dbReference>
<evidence type="ECO:0000313" key="2">
    <source>
        <dbReference type="EMBL" id="GII58139.1"/>
    </source>
</evidence>
<dbReference type="Pfam" id="PF12697">
    <property type="entry name" value="Abhydrolase_6"/>
    <property type="match status" value="1"/>
</dbReference>
<dbReference type="EMBL" id="BOOR01000060">
    <property type="protein sequence ID" value="GII58139.1"/>
    <property type="molecule type" value="Genomic_DNA"/>
</dbReference>
<evidence type="ECO:0000259" key="1">
    <source>
        <dbReference type="Pfam" id="PF12697"/>
    </source>
</evidence>
<sequence length="257" mass="27354">MELAYDRCGSGSPLVLLHGLGHHRRGWLPVLDLLAERHDVIAVDFPGFGESPPLPAGLPYNAETLGAAVEEFWGLLGVKDPHVAGNSFGGYVALDLAARGVVSTAVALSPAGFWSRSEHLYARTVLKLLRTSAQMACRGGAGLASTRQGRMMAMGLLTARPSQVPGTAVREAAEALRGSAGFAGTLDSCVWMAPPPPPKVPITIAWGQRDRLLPRRQAVRAARWAQERVVLMSGCGHLPMSDDPALVARVILENSRD</sequence>
<organism evidence="2 3">
    <name type="scientific">Planotetraspora thailandica</name>
    <dbReference type="NCBI Taxonomy" id="487172"/>
    <lineage>
        <taxon>Bacteria</taxon>
        <taxon>Bacillati</taxon>
        <taxon>Actinomycetota</taxon>
        <taxon>Actinomycetes</taxon>
        <taxon>Streptosporangiales</taxon>
        <taxon>Streptosporangiaceae</taxon>
        <taxon>Planotetraspora</taxon>
    </lineage>
</organism>
<dbReference type="PRINTS" id="PR00111">
    <property type="entry name" value="ABHYDROLASE"/>
</dbReference>
<dbReference type="AlphaFoldDB" id="A0A8J4DCS1"/>
<dbReference type="RefSeq" id="WP_203948245.1">
    <property type="nucleotide sequence ID" value="NZ_BOOR01000060.1"/>
</dbReference>
<name>A0A8J4DCS1_9ACTN</name>
<keyword evidence="2" id="KW-0378">Hydrolase</keyword>
<dbReference type="InterPro" id="IPR029058">
    <property type="entry name" value="AB_hydrolase_fold"/>
</dbReference>
<dbReference type="PANTHER" id="PTHR46438:SF11">
    <property type="entry name" value="LIPASE-RELATED"/>
    <property type="match status" value="1"/>
</dbReference>
<dbReference type="SUPFAM" id="SSF53474">
    <property type="entry name" value="alpha/beta-Hydrolases"/>
    <property type="match status" value="1"/>
</dbReference>